<dbReference type="Pfam" id="PF03079">
    <property type="entry name" value="ARD"/>
    <property type="match status" value="1"/>
</dbReference>
<proteinExistence type="predicted"/>
<dbReference type="InterPro" id="IPR014710">
    <property type="entry name" value="RmlC-like_jellyroll"/>
</dbReference>
<evidence type="ECO:0000313" key="2">
    <source>
        <dbReference type="Proteomes" id="UP001163846"/>
    </source>
</evidence>
<evidence type="ECO:0000313" key="1">
    <source>
        <dbReference type="EMBL" id="KAJ3839235.1"/>
    </source>
</evidence>
<dbReference type="Proteomes" id="UP001163846">
    <property type="component" value="Unassembled WGS sequence"/>
</dbReference>
<dbReference type="SUPFAM" id="SSF51182">
    <property type="entry name" value="RmlC-like cupins"/>
    <property type="match status" value="1"/>
</dbReference>
<reference evidence="1" key="1">
    <citation type="submission" date="2022-08" db="EMBL/GenBank/DDBJ databases">
        <authorList>
            <consortium name="DOE Joint Genome Institute"/>
            <person name="Min B."/>
            <person name="Riley R."/>
            <person name="Sierra-Patev S."/>
            <person name="Naranjo-Ortiz M."/>
            <person name="Looney B."/>
            <person name="Konkel Z."/>
            <person name="Slot J.C."/>
            <person name="Sakamoto Y."/>
            <person name="Steenwyk J.L."/>
            <person name="Rokas A."/>
            <person name="Carro J."/>
            <person name="Camarero S."/>
            <person name="Ferreira P."/>
            <person name="Molpeceres G."/>
            <person name="Ruiz-Duenas F.J."/>
            <person name="Serrano A."/>
            <person name="Henrissat B."/>
            <person name="Drula E."/>
            <person name="Hughes K.W."/>
            <person name="Mata J.L."/>
            <person name="Ishikawa N.K."/>
            <person name="Vargas-Isla R."/>
            <person name="Ushijima S."/>
            <person name="Smith C.A."/>
            <person name="Ahrendt S."/>
            <person name="Andreopoulos W."/>
            <person name="He G."/>
            <person name="Labutti K."/>
            <person name="Lipzen A."/>
            <person name="Ng V."/>
            <person name="Sandor L."/>
            <person name="Barry K."/>
            <person name="Martinez A.T."/>
            <person name="Xiao Y."/>
            <person name="Gibbons J.G."/>
            <person name="Terashima K."/>
            <person name="Hibbett D.S."/>
            <person name="Grigoriev I.V."/>
        </authorList>
    </citation>
    <scope>NUCLEOTIDE SEQUENCE</scope>
    <source>
        <strain evidence="1">TFB9207</strain>
    </source>
</reference>
<dbReference type="InterPro" id="IPR011051">
    <property type="entry name" value="RmlC_Cupin_sf"/>
</dbReference>
<dbReference type="GO" id="GO:0010309">
    <property type="term" value="F:acireductone dioxygenase [iron(II)-requiring] activity"/>
    <property type="evidence" value="ECO:0007669"/>
    <property type="project" value="InterPro"/>
</dbReference>
<dbReference type="AlphaFoldDB" id="A0AA38UFI7"/>
<evidence type="ECO:0008006" key="3">
    <source>
        <dbReference type="Google" id="ProtNLM"/>
    </source>
</evidence>
<protein>
    <recommendedName>
        <fullName evidence="3">RmlC-like cupin</fullName>
    </recommendedName>
</protein>
<gene>
    <name evidence="1" type="ORF">F5878DRAFT_133990</name>
</gene>
<comment type="caution">
    <text evidence="1">The sequence shown here is derived from an EMBL/GenBank/DDBJ whole genome shotgun (WGS) entry which is preliminary data.</text>
</comment>
<organism evidence="1 2">
    <name type="scientific">Lentinula raphanica</name>
    <dbReference type="NCBI Taxonomy" id="153919"/>
    <lineage>
        <taxon>Eukaryota</taxon>
        <taxon>Fungi</taxon>
        <taxon>Dikarya</taxon>
        <taxon>Basidiomycota</taxon>
        <taxon>Agaricomycotina</taxon>
        <taxon>Agaricomycetes</taxon>
        <taxon>Agaricomycetidae</taxon>
        <taxon>Agaricales</taxon>
        <taxon>Marasmiineae</taxon>
        <taxon>Omphalotaceae</taxon>
        <taxon>Lentinula</taxon>
    </lineage>
</organism>
<name>A0AA38UFI7_9AGAR</name>
<dbReference type="InterPro" id="IPR004313">
    <property type="entry name" value="ARD"/>
</dbReference>
<dbReference type="EMBL" id="MU806140">
    <property type="protein sequence ID" value="KAJ3839235.1"/>
    <property type="molecule type" value="Genomic_DNA"/>
</dbReference>
<accession>A0AA38UFI7</accession>
<keyword evidence="2" id="KW-1185">Reference proteome</keyword>
<dbReference type="Gene3D" id="2.60.120.10">
    <property type="entry name" value="Jelly Rolls"/>
    <property type="match status" value="1"/>
</dbReference>
<sequence>MTPWQILCTFICAPHENFGQIKPISMSVRTYYHDSLPGATNLPHDSLPPAPSDRIATLGWQLWMLSGDNIDKQAAEIATEAGYTKPTDKINVLASETIESAGTESVEDKVKMTAKLQASKDHYTATTSSMVLIVDGKGHYDIEDPIENKWIRVILTPGVLMHIPQGAHTRVAFENPDGFLDVLMWFNENVAPSDIDWIKGEDTHGHPVRLNYLNELSTQR</sequence>